<evidence type="ECO:0000259" key="4">
    <source>
        <dbReference type="SMART" id="SM00849"/>
    </source>
</evidence>
<keyword evidence="6" id="KW-1185">Reference proteome</keyword>
<name>A0A841TDU9_9BACL</name>
<dbReference type="InterPro" id="IPR050114">
    <property type="entry name" value="UPF0173_UPF0282_UlaG_hydrolase"/>
</dbReference>
<dbReference type="Gene3D" id="3.60.15.10">
    <property type="entry name" value="Ribonuclease Z/Hydroxyacylglutathione hydrolase-like"/>
    <property type="match status" value="1"/>
</dbReference>
<comment type="caution">
    <text evidence="5">The sequence shown here is derived from an EMBL/GenBank/DDBJ whole genome shotgun (WGS) entry which is preliminary data.</text>
</comment>
<dbReference type="SUPFAM" id="SSF56281">
    <property type="entry name" value="Metallo-hydrolase/oxidoreductase"/>
    <property type="match status" value="1"/>
</dbReference>
<sequence>MNRFATLQQLLKPKTGEIALSWTGQAGFSFKDASGLVIHVDPYLSNVCSRYVGYHRVIEPPASAEAWRGDRYLFTHDHRDHLDEESVPVIAANNPDALFYGPPSCISRLLELGLHPKRLITVRRGESKKIGDARIRAVLAVHTEDSVGYILTIGGTKVYITGDTVYSDELIGIAGDRPDLMMCCINGRLGCMNIEDAVRLASHIQPAIAVPMHVHMFAENTASPEEFVRQAKLHSGITQGIVMEHGVWYFYGQAQGWRKAEQLEQG</sequence>
<dbReference type="RefSeq" id="WP_185179671.1">
    <property type="nucleotide sequence ID" value="NZ_CBCSEP010000009.1"/>
</dbReference>
<comment type="catalytic activity">
    <reaction evidence="1">
        <text>3',5'-cyclic CMP + H2O = CMP + H(+)</text>
        <dbReference type="Rhea" id="RHEA:72675"/>
        <dbReference type="ChEBI" id="CHEBI:15377"/>
        <dbReference type="ChEBI" id="CHEBI:15378"/>
        <dbReference type="ChEBI" id="CHEBI:58003"/>
        <dbReference type="ChEBI" id="CHEBI:60377"/>
    </reaction>
    <physiologicalReaction direction="left-to-right" evidence="1">
        <dbReference type="Rhea" id="RHEA:72676"/>
    </physiologicalReaction>
</comment>
<gene>
    <name evidence="5" type="ORF">H4Q31_13950</name>
</gene>
<evidence type="ECO:0000256" key="1">
    <source>
        <dbReference type="ARBA" id="ARBA00034221"/>
    </source>
</evidence>
<comment type="function">
    <text evidence="2">Counteracts the endogenous Pycsar antiviral defense system. Phosphodiesterase that enables metal-dependent hydrolysis of host cyclic nucleotide Pycsar defense signals such as cCMP and cUMP.</text>
</comment>
<dbReference type="Pfam" id="PF13483">
    <property type="entry name" value="Lactamase_B_3"/>
    <property type="match status" value="1"/>
</dbReference>
<proteinExistence type="predicted"/>
<organism evidence="5 6">
    <name type="scientific">Cohnella lubricantis</name>
    <dbReference type="NCBI Taxonomy" id="2163172"/>
    <lineage>
        <taxon>Bacteria</taxon>
        <taxon>Bacillati</taxon>
        <taxon>Bacillota</taxon>
        <taxon>Bacilli</taxon>
        <taxon>Bacillales</taxon>
        <taxon>Paenibacillaceae</taxon>
        <taxon>Cohnella</taxon>
    </lineage>
</organism>
<dbReference type="GO" id="GO:0016787">
    <property type="term" value="F:hydrolase activity"/>
    <property type="evidence" value="ECO:0007669"/>
    <property type="project" value="UniProtKB-KW"/>
</dbReference>
<keyword evidence="5" id="KW-0378">Hydrolase</keyword>
<dbReference type="AlphaFoldDB" id="A0A841TDU9"/>
<evidence type="ECO:0000313" key="5">
    <source>
        <dbReference type="EMBL" id="MBB6678406.1"/>
    </source>
</evidence>
<protein>
    <submittedName>
        <fullName evidence="5">MBL fold metallo-hydrolase</fullName>
    </submittedName>
</protein>
<dbReference type="InterPro" id="IPR036866">
    <property type="entry name" value="RibonucZ/Hydroxyglut_hydro"/>
</dbReference>
<accession>A0A841TDU9</accession>
<comment type="catalytic activity">
    <reaction evidence="3">
        <text>3',5'-cyclic UMP + H2O = UMP + H(+)</text>
        <dbReference type="Rhea" id="RHEA:70575"/>
        <dbReference type="ChEBI" id="CHEBI:15377"/>
        <dbReference type="ChEBI" id="CHEBI:15378"/>
        <dbReference type="ChEBI" id="CHEBI:57865"/>
        <dbReference type="ChEBI" id="CHEBI:184387"/>
    </reaction>
    <physiologicalReaction direction="left-to-right" evidence="3">
        <dbReference type="Rhea" id="RHEA:70576"/>
    </physiologicalReaction>
</comment>
<dbReference type="EMBL" id="JACJVN010000055">
    <property type="protein sequence ID" value="MBB6678406.1"/>
    <property type="molecule type" value="Genomic_DNA"/>
</dbReference>
<dbReference type="SMART" id="SM00849">
    <property type="entry name" value="Lactamase_B"/>
    <property type="match status" value="1"/>
</dbReference>
<dbReference type="InterPro" id="IPR001279">
    <property type="entry name" value="Metallo-B-lactamas"/>
</dbReference>
<evidence type="ECO:0000313" key="6">
    <source>
        <dbReference type="Proteomes" id="UP000574133"/>
    </source>
</evidence>
<dbReference type="Proteomes" id="UP000574133">
    <property type="component" value="Unassembled WGS sequence"/>
</dbReference>
<evidence type="ECO:0000256" key="2">
    <source>
        <dbReference type="ARBA" id="ARBA00034301"/>
    </source>
</evidence>
<reference evidence="5 6" key="1">
    <citation type="submission" date="2020-08" db="EMBL/GenBank/DDBJ databases">
        <title>Cohnella phylogeny.</title>
        <authorList>
            <person name="Dunlap C."/>
        </authorList>
    </citation>
    <scope>NUCLEOTIDE SEQUENCE [LARGE SCALE GENOMIC DNA]</scope>
    <source>
        <strain evidence="5 6">DSM 103658</strain>
    </source>
</reference>
<dbReference type="PANTHER" id="PTHR43546">
    <property type="entry name" value="UPF0173 METAL-DEPENDENT HYDROLASE MJ1163-RELATED"/>
    <property type="match status" value="1"/>
</dbReference>
<evidence type="ECO:0000256" key="3">
    <source>
        <dbReference type="ARBA" id="ARBA00048505"/>
    </source>
</evidence>
<feature type="domain" description="Metallo-beta-lactamase" evidence="4">
    <location>
        <begin position="24"/>
        <end position="213"/>
    </location>
</feature>